<dbReference type="EMBL" id="QJJK01000001">
    <property type="protein sequence ID" value="PXW64642.1"/>
    <property type="molecule type" value="Genomic_DNA"/>
</dbReference>
<reference evidence="7 8" key="1">
    <citation type="submission" date="2018-05" db="EMBL/GenBank/DDBJ databases">
        <title>Genomic Encyclopedia of Type Strains, Phase IV (KMG-IV): sequencing the most valuable type-strain genomes for metagenomic binning, comparative biology and taxonomic classification.</title>
        <authorList>
            <person name="Goeker M."/>
        </authorList>
    </citation>
    <scope>NUCLEOTIDE SEQUENCE [LARGE SCALE GENOMIC DNA]</scope>
    <source>
        <strain evidence="7 8">DSM 6462</strain>
    </source>
</reference>
<gene>
    <name evidence="7" type="ORF">C7450_101401</name>
</gene>
<accession>A0A2V3UH07</accession>
<dbReference type="AlphaFoldDB" id="A0A2V3UH07"/>
<evidence type="ECO:0000313" key="8">
    <source>
        <dbReference type="Proteomes" id="UP000248021"/>
    </source>
</evidence>
<dbReference type="Gene3D" id="3.40.960.10">
    <property type="entry name" value="VSR Endonuclease"/>
    <property type="match status" value="1"/>
</dbReference>
<evidence type="ECO:0000256" key="1">
    <source>
        <dbReference type="ARBA" id="ARBA00022722"/>
    </source>
</evidence>
<evidence type="ECO:0000256" key="4">
    <source>
        <dbReference type="ARBA" id="ARBA00022801"/>
    </source>
</evidence>
<comment type="caution">
    <text evidence="7">The sequence shown here is derived from an EMBL/GenBank/DDBJ whole genome shotgun (WGS) entry which is preliminary data.</text>
</comment>
<evidence type="ECO:0000256" key="6">
    <source>
        <dbReference type="PIRNR" id="PIRNR018267"/>
    </source>
</evidence>
<keyword evidence="5 6" id="KW-0234">DNA repair</keyword>
<dbReference type="CDD" id="cd00221">
    <property type="entry name" value="Vsr"/>
    <property type="match status" value="1"/>
</dbReference>
<dbReference type="Pfam" id="PF03852">
    <property type="entry name" value="Vsr"/>
    <property type="match status" value="1"/>
</dbReference>
<protein>
    <recommendedName>
        <fullName evidence="6">Very short patch repair endonuclease</fullName>
        <ecNumber evidence="6">3.1.-.-</ecNumber>
    </recommendedName>
</protein>
<dbReference type="PIRSF" id="PIRSF018267">
    <property type="entry name" value="VSR_endonuc"/>
    <property type="match status" value="1"/>
</dbReference>
<dbReference type="GO" id="GO:0006298">
    <property type="term" value="P:mismatch repair"/>
    <property type="evidence" value="ECO:0007669"/>
    <property type="project" value="UniProtKB-UniRule"/>
</dbReference>
<keyword evidence="3 6" id="KW-0227">DNA damage</keyword>
<dbReference type="SUPFAM" id="SSF52980">
    <property type="entry name" value="Restriction endonuclease-like"/>
    <property type="match status" value="1"/>
</dbReference>
<name>A0A2V3UH07_9HYPH</name>
<dbReference type="InterPro" id="IPR004603">
    <property type="entry name" value="DNA_mismatch_endonuc_vsr"/>
</dbReference>
<dbReference type="NCBIfam" id="TIGR00632">
    <property type="entry name" value="vsr"/>
    <property type="match status" value="1"/>
</dbReference>
<evidence type="ECO:0000256" key="5">
    <source>
        <dbReference type="ARBA" id="ARBA00023204"/>
    </source>
</evidence>
<dbReference type="OrthoDB" id="9801520at2"/>
<sequence length="140" mass="16215">MMADTLTSERRSWNMSRIRGRDTGPELVLRSLLHRAGFRFRLHAKQLPGRPDIILPRYRTAIFVHGCFWHRHPGCRNATTPSTRREFWQAKFDGNVSRDARNQAELEAAGWTVLTVWECELKADAEGVARRLASDLRKDD</sequence>
<dbReference type="GO" id="GO:0016787">
    <property type="term" value="F:hydrolase activity"/>
    <property type="evidence" value="ECO:0007669"/>
    <property type="project" value="UniProtKB-KW"/>
</dbReference>
<dbReference type="InterPro" id="IPR011335">
    <property type="entry name" value="Restrct_endonuc-II-like"/>
</dbReference>
<dbReference type="GO" id="GO:0004519">
    <property type="term" value="F:endonuclease activity"/>
    <property type="evidence" value="ECO:0007669"/>
    <property type="project" value="UniProtKB-KW"/>
</dbReference>
<comment type="function">
    <text evidence="6">May nick specific sequences that contain T:G mispairs resulting from m5C-deamination.</text>
</comment>
<evidence type="ECO:0000256" key="2">
    <source>
        <dbReference type="ARBA" id="ARBA00022759"/>
    </source>
</evidence>
<organism evidence="7 8">
    <name type="scientific">Chelatococcus asaccharovorans</name>
    <dbReference type="NCBI Taxonomy" id="28210"/>
    <lineage>
        <taxon>Bacteria</taxon>
        <taxon>Pseudomonadati</taxon>
        <taxon>Pseudomonadota</taxon>
        <taxon>Alphaproteobacteria</taxon>
        <taxon>Hyphomicrobiales</taxon>
        <taxon>Chelatococcaceae</taxon>
        <taxon>Chelatococcus</taxon>
    </lineage>
</organism>
<proteinExistence type="inferred from homology"/>
<evidence type="ECO:0000313" key="7">
    <source>
        <dbReference type="EMBL" id="PXW64642.1"/>
    </source>
</evidence>
<keyword evidence="4 6" id="KW-0378">Hydrolase</keyword>
<dbReference type="Proteomes" id="UP000248021">
    <property type="component" value="Unassembled WGS sequence"/>
</dbReference>
<keyword evidence="8" id="KW-1185">Reference proteome</keyword>
<comment type="similarity">
    <text evidence="6">Belongs to the vsr family.</text>
</comment>
<dbReference type="EC" id="3.1.-.-" evidence="6"/>
<evidence type="ECO:0000256" key="3">
    <source>
        <dbReference type="ARBA" id="ARBA00022763"/>
    </source>
</evidence>
<keyword evidence="2 6" id="KW-0255">Endonuclease</keyword>
<keyword evidence="1 6" id="KW-0540">Nuclease</keyword>